<accession>A0ACB8HMI7</accession>
<comment type="caution">
    <text evidence="1">The sequence shown here is derived from an EMBL/GenBank/DDBJ whole genome shotgun (WGS) entry which is preliminary data.</text>
</comment>
<proteinExistence type="predicted"/>
<organism evidence="1 2">
    <name type="scientific">Sphagnum magellanicum</name>
    <dbReference type="NCBI Taxonomy" id="128215"/>
    <lineage>
        <taxon>Eukaryota</taxon>
        <taxon>Viridiplantae</taxon>
        <taxon>Streptophyta</taxon>
        <taxon>Embryophyta</taxon>
        <taxon>Bryophyta</taxon>
        <taxon>Sphagnophytina</taxon>
        <taxon>Sphagnopsida</taxon>
        <taxon>Sphagnales</taxon>
        <taxon>Sphagnaceae</taxon>
        <taxon>Sphagnum</taxon>
    </lineage>
</organism>
<dbReference type="Proteomes" id="UP000828922">
    <property type="component" value="Linkage Group LG07"/>
</dbReference>
<gene>
    <name evidence="1" type="ORF">CY35_07G084400</name>
</gene>
<sequence>MGLVMDLSEEESPDTTTALHQDDFLQAARYGDLEDIRAGLAQGISVDCQDVQGRTALHMAAANGHLDIAKLLLDHGAGANSCNMEQNTPLHYAVLNGQKQVVELLISQGANVSAVNRYERTPVDEAISKGDNSLVEYISRSVPIPEQPEGTQDSTDMDES</sequence>
<name>A0ACB8HMI7_9BRYO</name>
<reference evidence="2" key="1">
    <citation type="journal article" date="2022" name="New Phytol.">
        <title>Phylogenomic structure and speciation in an emerging model: the Sphagnum magellanicum complex (Bryophyta).</title>
        <authorList>
            <person name="Shaw A.J."/>
            <person name="Piatkowski B."/>
            <person name="Duffy A.M."/>
            <person name="Aguero B."/>
            <person name="Imwattana K."/>
            <person name="Nieto-Lugilde M."/>
            <person name="Healey A."/>
            <person name="Weston D.J."/>
            <person name="Patel M.N."/>
            <person name="Schmutz J."/>
            <person name="Grimwood J."/>
            <person name="Yavitt J.B."/>
            <person name="Hassel K."/>
            <person name="Stenoien H.K."/>
            <person name="Flatberg K.I."/>
            <person name="Bickford C.P."/>
            <person name="Hicks K.A."/>
        </authorList>
    </citation>
    <scope>NUCLEOTIDE SEQUENCE [LARGE SCALE GENOMIC DNA]</scope>
</reference>
<evidence type="ECO:0000313" key="2">
    <source>
        <dbReference type="Proteomes" id="UP000828922"/>
    </source>
</evidence>
<evidence type="ECO:0000313" key="1">
    <source>
        <dbReference type="EMBL" id="KAH9557440.1"/>
    </source>
</evidence>
<protein>
    <submittedName>
        <fullName evidence="1">Uncharacterized protein</fullName>
    </submittedName>
</protein>
<dbReference type="EMBL" id="CM038913">
    <property type="protein sequence ID" value="KAH9557440.1"/>
    <property type="molecule type" value="Genomic_DNA"/>
</dbReference>
<keyword evidence="2" id="KW-1185">Reference proteome</keyword>